<protein>
    <submittedName>
        <fullName evidence="1">Uncharacterized protein</fullName>
    </submittedName>
</protein>
<dbReference type="Pfam" id="PF19827">
    <property type="entry name" value="DUF6308"/>
    <property type="match status" value="1"/>
</dbReference>
<organism evidence="1 2">
    <name type="scientific">Arthrobacter mobilis</name>
    <dbReference type="NCBI Taxonomy" id="2724944"/>
    <lineage>
        <taxon>Bacteria</taxon>
        <taxon>Bacillati</taxon>
        <taxon>Actinomycetota</taxon>
        <taxon>Actinomycetes</taxon>
        <taxon>Micrococcales</taxon>
        <taxon>Micrococcaceae</taxon>
        <taxon>Arthrobacter</taxon>
    </lineage>
</organism>
<accession>A0A7X6K7U6</accession>
<sequence length="234" mass="25604">MTIQLRVGGKTIGFDEAKAWAKTYLVDRPGVSAYPAYDGYPGSAGESVDRQDLLAVALLNVSNNPLPVYYGLEKLMEPLNERLEDPALTGHLASAGPETLEAIVELFGVLEQRPTKYVRLTTLSKVLHRKRPGLLPLFDDNIGYCYSECAGAPVPYVSGRSAADYRRAWLTALRDDLASRLEQWEEIAAIASGPAITPLRALDIIGWELGNRRNQPPLFSDGVTSNFEPAASRS</sequence>
<evidence type="ECO:0000313" key="1">
    <source>
        <dbReference type="EMBL" id="NKX56757.1"/>
    </source>
</evidence>
<reference evidence="1 2" key="1">
    <citation type="submission" date="2020-04" db="EMBL/GenBank/DDBJ databases">
        <title>Arthrobacter sp. nov.</title>
        <authorList>
            <person name="Liu S."/>
        </authorList>
    </citation>
    <scope>NUCLEOTIDE SEQUENCE [LARGE SCALE GENOMIC DNA]</scope>
    <source>
        <strain evidence="1 2">E918</strain>
    </source>
</reference>
<proteinExistence type="predicted"/>
<dbReference type="EMBL" id="JAAZSQ010000034">
    <property type="protein sequence ID" value="NKX56757.1"/>
    <property type="molecule type" value="Genomic_DNA"/>
</dbReference>
<comment type="caution">
    <text evidence="1">The sequence shown here is derived from an EMBL/GenBank/DDBJ whole genome shotgun (WGS) entry which is preliminary data.</text>
</comment>
<dbReference type="AlphaFoldDB" id="A0A7X6K7U6"/>
<keyword evidence="2" id="KW-1185">Reference proteome</keyword>
<dbReference type="InterPro" id="IPR046275">
    <property type="entry name" value="DUF6308"/>
</dbReference>
<dbReference type="Proteomes" id="UP000544090">
    <property type="component" value="Unassembled WGS sequence"/>
</dbReference>
<dbReference type="RefSeq" id="WP_168489226.1">
    <property type="nucleotide sequence ID" value="NZ_JAAZSQ010000034.1"/>
</dbReference>
<evidence type="ECO:0000313" key="2">
    <source>
        <dbReference type="Proteomes" id="UP000544090"/>
    </source>
</evidence>
<gene>
    <name evidence="1" type="ORF">HGG74_19995</name>
</gene>
<name>A0A7X6K7U6_9MICC</name>